<accession>A0AA46PMH1</accession>
<dbReference type="PANTHER" id="PTHR36510">
    <property type="entry name" value="GLUTAMATE--CYSTEINE LIGASE 2-RELATED"/>
    <property type="match status" value="1"/>
</dbReference>
<dbReference type="RefSeq" id="WP_065922928.1">
    <property type="nucleotide sequence ID" value="NZ_CP106982.1"/>
</dbReference>
<dbReference type="PANTHER" id="PTHR36510:SF1">
    <property type="entry name" value="GLUTAMATE--CYSTEINE LIGASE 2-RELATED"/>
    <property type="match status" value="1"/>
</dbReference>
<dbReference type="HAMAP" id="MF_01609">
    <property type="entry name" value="Glu_cys_ligase_2"/>
    <property type="match status" value="1"/>
</dbReference>
<dbReference type="EMBL" id="CP106982">
    <property type="protein sequence ID" value="UYF93232.1"/>
    <property type="molecule type" value="Genomic_DNA"/>
</dbReference>
<dbReference type="GeneID" id="83623290"/>
<comment type="catalytic activity">
    <reaction evidence="4 5">
        <text>L-cysteine + L-glutamate + ATP = gamma-L-glutamyl-L-cysteine + ADP + phosphate + H(+)</text>
        <dbReference type="Rhea" id="RHEA:13285"/>
        <dbReference type="ChEBI" id="CHEBI:15378"/>
        <dbReference type="ChEBI" id="CHEBI:29985"/>
        <dbReference type="ChEBI" id="CHEBI:30616"/>
        <dbReference type="ChEBI" id="CHEBI:35235"/>
        <dbReference type="ChEBI" id="CHEBI:43474"/>
        <dbReference type="ChEBI" id="CHEBI:58173"/>
        <dbReference type="ChEBI" id="CHEBI:456216"/>
        <dbReference type="EC" id="6.3.2.2"/>
    </reaction>
</comment>
<dbReference type="InterPro" id="IPR014746">
    <property type="entry name" value="Gln_synth/guanido_kin_cat_dom"/>
</dbReference>
<proteinExistence type="inferred from homology"/>
<dbReference type="AlphaFoldDB" id="A0AA46PMH1"/>
<evidence type="ECO:0000256" key="3">
    <source>
        <dbReference type="ARBA" id="ARBA00022840"/>
    </source>
</evidence>
<keyword evidence="3 5" id="KW-0067">ATP-binding</keyword>
<comment type="function">
    <text evidence="5">ATP-dependent carboxylate-amine ligase which exhibits weak glutamate--cysteine ligase activity.</text>
</comment>
<evidence type="ECO:0000313" key="6">
    <source>
        <dbReference type="EMBL" id="UYF93232.1"/>
    </source>
</evidence>
<gene>
    <name evidence="6" type="ORF">OCS65_22710</name>
</gene>
<dbReference type="GO" id="GO:0005524">
    <property type="term" value="F:ATP binding"/>
    <property type="evidence" value="ECO:0007669"/>
    <property type="project" value="UniProtKB-KW"/>
</dbReference>
<organism evidence="6 7">
    <name type="scientific">Rhodococcus aetherivorans</name>
    <dbReference type="NCBI Taxonomy" id="191292"/>
    <lineage>
        <taxon>Bacteria</taxon>
        <taxon>Bacillati</taxon>
        <taxon>Actinomycetota</taxon>
        <taxon>Actinomycetes</taxon>
        <taxon>Mycobacteriales</taxon>
        <taxon>Nocardiaceae</taxon>
        <taxon>Rhodococcus</taxon>
    </lineage>
</organism>
<reference evidence="6" key="1">
    <citation type="submission" date="2022-09" db="EMBL/GenBank/DDBJ databases">
        <title>The genome sequence of Rhodococcus aetherivorans N1.</title>
        <authorList>
            <person name="Jiang W."/>
        </authorList>
    </citation>
    <scope>NUCLEOTIDE SEQUENCE</scope>
    <source>
        <strain evidence="6">N1</strain>
    </source>
</reference>
<evidence type="ECO:0000313" key="7">
    <source>
        <dbReference type="Proteomes" id="UP001163947"/>
    </source>
</evidence>
<dbReference type="EC" id="6.3.2.2" evidence="5"/>
<keyword evidence="2 5" id="KW-0547">Nucleotide-binding</keyword>
<keyword evidence="1 5" id="KW-0436">Ligase</keyword>
<dbReference type="GO" id="GO:0042398">
    <property type="term" value="P:modified amino acid biosynthetic process"/>
    <property type="evidence" value="ECO:0007669"/>
    <property type="project" value="InterPro"/>
</dbReference>
<sequence>MNPETSGAAPGDGVTMGVEEEFLLVDPATGHPAPGFDAVCGRLPGVPGVTFVGELHPTQIEAVGGVCRTLAELRTRLTSSRSALDAAARRCGLRFAAVGVPESDAGPGTLVAAGRRAAIAERYRALVDDYHACGCHVHVGVADRDTAAAVVNHLTPWLPTLVALGANSPRHGGRDTGYASWRIVQQSRFPGFGLPPYLRSAQHAAALVARLVDAGVLLDSRMTFWLARPSVHVPTVEIRAADTAPTVDGTVLQAALGRGLVGAALGDLRRGVEVRPVEPDLGAAAVWSAARYGLDGPAVDVHTGTRIPARDMLARLLDRVAPTLRAHGDLDVVQKLLAGPHPVTAPRVSTG</sequence>
<dbReference type="Proteomes" id="UP001163947">
    <property type="component" value="Chromosome"/>
</dbReference>
<dbReference type="Pfam" id="PF04107">
    <property type="entry name" value="GCS2"/>
    <property type="match status" value="1"/>
</dbReference>
<dbReference type="InterPro" id="IPR050141">
    <property type="entry name" value="GCL_type2/YbdK_subfam"/>
</dbReference>
<dbReference type="GO" id="GO:0004357">
    <property type="term" value="F:glutamate-cysteine ligase activity"/>
    <property type="evidence" value="ECO:0007669"/>
    <property type="project" value="UniProtKB-EC"/>
</dbReference>
<comment type="similarity">
    <text evidence="5">Belongs to the glutamate--cysteine ligase type 2 family. YbdK subfamily.</text>
</comment>
<dbReference type="SUPFAM" id="SSF55931">
    <property type="entry name" value="Glutamine synthetase/guanido kinase"/>
    <property type="match status" value="1"/>
</dbReference>
<evidence type="ECO:0000256" key="4">
    <source>
        <dbReference type="ARBA" id="ARBA00048819"/>
    </source>
</evidence>
<name>A0AA46PMH1_9NOCA</name>
<evidence type="ECO:0000256" key="5">
    <source>
        <dbReference type="HAMAP-Rule" id="MF_01609"/>
    </source>
</evidence>
<evidence type="ECO:0000256" key="1">
    <source>
        <dbReference type="ARBA" id="ARBA00022598"/>
    </source>
</evidence>
<dbReference type="NCBIfam" id="TIGR02050">
    <property type="entry name" value="gshA_cyan_rel"/>
    <property type="match status" value="1"/>
</dbReference>
<dbReference type="InterPro" id="IPR006336">
    <property type="entry name" value="GCS2"/>
</dbReference>
<dbReference type="InterPro" id="IPR011793">
    <property type="entry name" value="YbdK"/>
</dbReference>
<dbReference type="Gene3D" id="3.30.590.20">
    <property type="match status" value="1"/>
</dbReference>
<protein>
    <recommendedName>
        <fullName evidence="5">Putative glutamate--cysteine ligase 2</fullName>
        <ecNumber evidence="5">6.3.2.2</ecNumber>
    </recommendedName>
    <alternativeName>
        <fullName evidence="5">Gamma-glutamylcysteine synthetase 2</fullName>
        <shortName evidence="5">GCS 2</shortName>
        <shortName evidence="5">Gamma-GCS 2</shortName>
    </alternativeName>
</protein>
<evidence type="ECO:0000256" key="2">
    <source>
        <dbReference type="ARBA" id="ARBA00022741"/>
    </source>
</evidence>